<dbReference type="AlphaFoldDB" id="A0A8J5JMC4"/>
<dbReference type="InterPro" id="IPR001283">
    <property type="entry name" value="CRISP-related"/>
</dbReference>
<evidence type="ECO:0000313" key="4">
    <source>
        <dbReference type="Proteomes" id="UP000747542"/>
    </source>
</evidence>
<dbReference type="InterPro" id="IPR018244">
    <property type="entry name" value="Allrgn_V5/Tpx1_CS"/>
</dbReference>
<dbReference type="EMBL" id="JAHLQT010034478">
    <property type="protein sequence ID" value="KAG7158726.1"/>
    <property type="molecule type" value="Genomic_DNA"/>
</dbReference>
<dbReference type="SMART" id="SM00198">
    <property type="entry name" value="SCP"/>
    <property type="match status" value="1"/>
</dbReference>
<keyword evidence="4" id="KW-1185">Reference proteome</keyword>
<dbReference type="PRINTS" id="PR00838">
    <property type="entry name" value="V5ALLERGEN"/>
</dbReference>
<feature type="region of interest" description="Disordered" evidence="1">
    <location>
        <begin position="1"/>
        <end position="65"/>
    </location>
</feature>
<gene>
    <name evidence="3" type="primary">Crvp-L2</name>
    <name evidence="3" type="ORF">Hamer_G011395</name>
</gene>
<dbReference type="PRINTS" id="PR00837">
    <property type="entry name" value="V5TPXLIKE"/>
</dbReference>
<dbReference type="Gene3D" id="3.40.33.10">
    <property type="entry name" value="CAP"/>
    <property type="match status" value="1"/>
</dbReference>
<dbReference type="Pfam" id="PF00188">
    <property type="entry name" value="CAP"/>
    <property type="match status" value="1"/>
</dbReference>
<feature type="compositionally biased region" description="Polar residues" evidence="1">
    <location>
        <begin position="1"/>
        <end position="18"/>
    </location>
</feature>
<protein>
    <submittedName>
        <fullName evidence="3">CRISP/Allergen/PR-1-like 2</fullName>
    </submittedName>
</protein>
<comment type="caution">
    <text evidence="3">The sequence shown here is derived from an EMBL/GenBank/DDBJ whole genome shotgun (WGS) entry which is preliminary data.</text>
</comment>
<dbReference type="GO" id="GO:0005576">
    <property type="term" value="C:extracellular region"/>
    <property type="evidence" value="ECO:0007669"/>
    <property type="project" value="InterPro"/>
</dbReference>
<evidence type="ECO:0000256" key="1">
    <source>
        <dbReference type="SAM" id="MobiDB-lite"/>
    </source>
</evidence>
<dbReference type="InterPro" id="IPR035940">
    <property type="entry name" value="CAP_sf"/>
</dbReference>
<dbReference type="PROSITE" id="PS01010">
    <property type="entry name" value="CRISP_2"/>
    <property type="match status" value="1"/>
</dbReference>
<reference evidence="3" key="1">
    <citation type="journal article" date="2021" name="Sci. Adv.">
        <title>The American lobster genome reveals insights on longevity, neural, and immune adaptations.</title>
        <authorList>
            <person name="Polinski J.M."/>
            <person name="Zimin A.V."/>
            <person name="Clark K.F."/>
            <person name="Kohn A.B."/>
            <person name="Sadowski N."/>
            <person name="Timp W."/>
            <person name="Ptitsyn A."/>
            <person name="Khanna P."/>
            <person name="Romanova D.Y."/>
            <person name="Williams P."/>
            <person name="Greenwood S.J."/>
            <person name="Moroz L.L."/>
            <person name="Walt D.R."/>
            <person name="Bodnar A.G."/>
        </authorList>
    </citation>
    <scope>NUCLEOTIDE SEQUENCE</scope>
    <source>
        <strain evidence="3">GMGI-L3</strain>
    </source>
</reference>
<dbReference type="SUPFAM" id="SSF55797">
    <property type="entry name" value="PR-1-like"/>
    <property type="match status" value="1"/>
</dbReference>
<evidence type="ECO:0000259" key="2">
    <source>
        <dbReference type="SMART" id="SM00198"/>
    </source>
</evidence>
<feature type="domain" description="SCP" evidence="2">
    <location>
        <begin position="122"/>
        <end position="301"/>
    </location>
</feature>
<dbReference type="Proteomes" id="UP000747542">
    <property type="component" value="Unassembled WGS sequence"/>
</dbReference>
<dbReference type="InterPro" id="IPR014044">
    <property type="entry name" value="CAP_dom"/>
</dbReference>
<accession>A0A8J5JMC4</accession>
<feature type="compositionally biased region" description="Acidic residues" evidence="1">
    <location>
        <begin position="45"/>
        <end position="65"/>
    </location>
</feature>
<proteinExistence type="predicted"/>
<dbReference type="InterPro" id="IPR002413">
    <property type="entry name" value="V5_allergen-like"/>
</dbReference>
<dbReference type="CDD" id="cd05380">
    <property type="entry name" value="CAP_euk"/>
    <property type="match status" value="1"/>
</dbReference>
<name>A0A8J5JMC4_HOMAM</name>
<organism evidence="3 4">
    <name type="scientific">Homarus americanus</name>
    <name type="common">American lobster</name>
    <dbReference type="NCBI Taxonomy" id="6706"/>
    <lineage>
        <taxon>Eukaryota</taxon>
        <taxon>Metazoa</taxon>
        <taxon>Ecdysozoa</taxon>
        <taxon>Arthropoda</taxon>
        <taxon>Crustacea</taxon>
        <taxon>Multicrustacea</taxon>
        <taxon>Malacostraca</taxon>
        <taxon>Eumalacostraca</taxon>
        <taxon>Eucarida</taxon>
        <taxon>Decapoda</taxon>
        <taxon>Pleocyemata</taxon>
        <taxon>Astacidea</taxon>
        <taxon>Nephropoidea</taxon>
        <taxon>Nephropidae</taxon>
        <taxon>Homarus</taxon>
    </lineage>
</organism>
<sequence length="568" mass="61946">MGLLQQDNKSCETTNPDSSLPGGCNSVPAHAPRTKHHTSGQWPTMEEEEDEEVEEEEEEEVQEEEELTMARRLCLLLAVWTGWVAGQSSPYCSFTSRHTLCKFSGVGPRCGSQVMARGVGAQDAAAIVAQHNQLRSRVAMGQERRGDPGPQPQAANMRLLEWDDELAVVAQGHADQCVFEHECSDCRRAEALLGYHSKLWCSSLPHTARFGVGQNLFISFQSNFDTQIQWNRAIKAWYDEVVDFDPSDIKPFQFSTAVGHYTQMMWWNTYTVGCGFTMYEDGGWWKKLYTCNYGPGGNIIFSQMYRRGSPCSSCPEGTTCSLQYSGLCDTSSGSNTVVTSRPAATAPSATTTATIITLFPVNSDGNDQDNAIPVVPANTDNRLNGFNGSGSGQLTELDAKTLVPLQRFGRSTTTKGPRKRREALLTCDLDFTHHLFDTCLLSVGEGMYAEAVLEEGEGAQVVVEEMVEAPSSETVCVALSHRRSLFPGAPDNATIPELQVGVMPLGGEVNRMPVLGAPGVWEMSRVTLRNVKTPFLLVMTVGPATEPATVALDAFMVTDGVCCLSGKC</sequence>
<dbReference type="PANTHER" id="PTHR10334">
    <property type="entry name" value="CYSTEINE-RICH SECRETORY PROTEIN-RELATED"/>
    <property type="match status" value="1"/>
</dbReference>
<dbReference type="PROSITE" id="PS01009">
    <property type="entry name" value="CRISP_1"/>
    <property type="match status" value="1"/>
</dbReference>
<evidence type="ECO:0000313" key="3">
    <source>
        <dbReference type="EMBL" id="KAG7158726.1"/>
    </source>
</evidence>